<keyword evidence="6 7" id="KW-0472">Membrane</keyword>
<dbReference type="RefSeq" id="WP_223104268.1">
    <property type="nucleotide sequence ID" value="NZ_BAAAXA010000001.1"/>
</dbReference>
<comment type="subcellular location">
    <subcellularLocation>
        <location evidence="1 7">Cell membrane</location>
        <topology evidence="1 7">Multi-pass membrane protein</topology>
    </subcellularLocation>
</comment>
<dbReference type="InterPro" id="IPR000515">
    <property type="entry name" value="MetI-like"/>
</dbReference>
<feature type="transmembrane region" description="Helical" evidence="7">
    <location>
        <begin position="148"/>
        <end position="168"/>
    </location>
</feature>
<keyword evidence="11" id="KW-1185">Reference proteome</keyword>
<evidence type="ECO:0000256" key="7">
    <source>
        <dbReference type="RuleBase" id="RU363032"/>
    </source>
</evidence>
<comment type="similarity">
    <text evidence="7">Belongs to the binding-protein-dependent transport system permease family.</text>
</comment>
<keyword evidence="3" id="KW-1003">Cell membrane</keyword>
<feature type="region of interest" description="Disordered" evidence="8">
    <location>
        <begin position="1"/>
        <end position="35"/>
    </location>
</feature>
<dbReference type="GO" id="GO:0005886">
    <property type="term" value="C:plasma membrane"/>
    <property type="evidence" value="ECO:0007669"/>
    <property type="project" value="UniProtKB-SubCell"/>
</dbReference>
<evidence type="ECO:0000256" key="6">
    <source>
        <dbReference type="ARBA" id="ARBA00023136"/>
    </source>
</evidence>
<dbReference type="GO" id="GO:0055085">
    <property type="term" value="P:transmembrane transport"/>
    <property type="evidence" value="ECO:0007669"/>
    <property type="project" value="InterPro"/>
</dbReference>
<evidence type="ECO:0000259" key="9">
    <source>
        <dbReference type="PROSITE" id="PS50928"/>
    </source>
</evidence>
<dbReference type="InterPro" id="IPR051393">
    <property type="entry name" value="ABC_transporter_permease"/>
</dbReference>
<keyword evidence="5 7" id="KW-1133">Transmembrane helix</keyword>
<dbReference type="Gene3D" id="1.10.3720.10">
    <property type="entry name" value="MetI-like"/>
    <property type="match status" value="1"/>
</dbReference>
<evidence type="ECO:0000313" key="11">
    <source>
        <dbReference type="Proteomes" id="UP001143480"/>
    </source>
</evidence>
<proteinExistence type="inferred from homology"/>
<dbReference type="CDD" id="cd06261">
    <property type="entry name" value="TM_PBP2"/>
    <property type="match status" value="1"/>
</dbReference>
<name>A0A9W6NST7_9ACTN</name>
<keyword evidence="2 7" id="KW-0813">Transport</keyword>
<dbReference type="InterPro" id="IPR035906">
    <property type="entry name" value="MetI-like_sf"/>
</dbReference>
<dbReference type="AlphaFoldDB" id="A0A9W6NST7"/>
<dbReference type="SUPFAM" id="SSF160964">
    <property type="entry name" value="MalF N-terminal region-like"/>
    <property type="match status" value="1"/>
</dbReference>
<dbReference type="SUPFAM" id="SSF161098">
    <property type="entry name" value="MetI-like"/>
    <property type="match status" value="1"/>
</dbReference>
<evidence type="ECO:0000256" key="4">
    <source>
        <dbReference type="ARBA" id="ARBA00022692"/>
    </source>
</evidence>
<evidence type="ECO:0000256" key="2">
    <source>
        <dbReference type="ARBA" id="ARBA00022448"/>
    </source>
</evidence>
<sequence length="367" mass="39708">MRATPSAPAARSRGRGGSEAAGGSAGPGGRRGRSGIRGRQGAAGWLFVSPALVLLAVFMVAPILLALWVSFRDWSGLAPLSASTPAGSDNYQDLLTHTGVVRGDFAKSLRNNLYYVIGVVPAQTFLALILAVIVNAKLLRGRTFFRAAFYFPSVTSSIAVAFIFVFLFSPTGVVNSVLSALLPGRVNLVWLDDSDGLIHLLLRTVGVDSAPGPLRHEFLDLSWWDWISGPSVALSSIMILATWTTTGTFMLMFLAGLQNIPTEVEEAAEVDGATRRQLFWRVTLPMLKPTLFLVVTLGLIGTWQVFDQVYAMTSGGPQKTTLTPAYLVYREGFQNSAMGRAAAIAFIVFVIILVFTGLQRLVLRRER</sequence>
<protein>
    <submittedName>
        <fullName evidence="10">Sugar ABC transporter permease</fullName>
    </submittedName>
</protein>
<organism evidence="10 11">
    <name type="scientific">Dactylosporangium matsuzakiense</name>
    <dbReference type="NCBI Taxonomy" id="53360"/>
    <lineage>
        <taxon>Bacteria</taxon>
        <taxon>Bacillati</taxon>
        <taxon>Actinomycetota</taxon>
        <taxon>Actinomycetes</taxon>
        <taxon>Micromonosporales</taxon>
        <taxon>Micromonosporaceae</taxon>
        <taxon>Dactylosporangium</taxon>
    </lineage>
</organism>
<dbReference type="PANTHER" id="PTHR30193:SF37">
    <property type="entry name" value="INNER MEMBRANE ABC TRANSPORTER PERMEASE PROTEIN YCJO"/>
    <property type="match status" value="1"/>
</dbReference>
<gene>
    <name evidence="10" type="ORF">GCM10017581_094310</name>
</gene>
<evidence type="ECO:0000256" key="8">
    <source>
        <dbReference type="SAM" id="MobiDB-lite"/>
    </source>
</evidence>
<feature type="compositionally biased region" description="Low complexity" evidence="8">
    <location>
        <begin position="1"/>
        <end position="11"/>
    </location>
</feature>
<dbReference type="EMBL" id="BSFP01000106">
    <property type="protein sequence ID" value="GLL07676.1"/>
    <property type="molecule type" value="Genomic_DNA"/>
</dbReference>
<dbReference type="PANTHER" id="PTHR30193">
    <property type="entry name" value="ABC TRANSPORTER PERMEASE PROTEIN"/>
    <property type="match status" value="1"/>
</dbReference>
<accession>A0A9W6NST7</accession>
<feature type="transmembrane region" description="Helical" evidence="7">
    <location>
        <begin position="337"/>
        <end position="358"/>
    </location>
</feature>
<evidence type="ECO:0000256" key="1">
    <source>
        <dbReference type="ARBA" id="ARBA00004651"/>
    </source>
</evidence>
<keyword evidence="4 7" id="KW-0812">Transmembrane</keyword>
<dbReference type="PROSITE" id="PS50928">
    <property type="entry name" value="ABC_TM1"/>
    <property type="match status" value="1"/>
</dbReference>
<feature type="transmembrane region" description="Helical" evidence="7">
    <location>
        <begin position="113"/>
        <end position="136"/>
    </location>
</feature>
<feature type="transmembrane region" description="Helical" evidence="7">
    <location>
        <begin position="278"/>
        <end position="306"/>
    </location>
</feature>
<feature type="transmembrane region" description="Helical" evidence="7">
    <location>
        <begin position="43"/>
        <end position="71"/>
    </location>
</feature>
<evidence type="ECO:0000313" key="10">
    <source>
        <dbReference type="EMBL" id="GLL07676.1"/>
    </source>
</evidence>
<feature type="domain" description="ABC transmembrane type-1" evidence="9">
    <location>
        <begin position="109"/>
        <end position="359"/>
    </location>
</feature>
<feature type="compositionally biased region" description="Gly residues" evidence="8">
    <location>
        <begin position="15"/>
        <end position="29"/>
    </location>
</feature>
<dbReference type="Pfam" id="PF00528">
    <property type="entry name" value="BPD_transp_1"/>
    <property type="match status" value="1"/>
</dbReference>
<feature type="transmembrane region" description="Helical" evidence="7">
    <location>
        <begin position="232"/>
        <end position="257"/>
    </location>
</feature>
<evidence type="ECO:0000256" key="3">
    <source>
        <dbReference type="ARBA" id="ARBA00022475"/>
    </source>
</evidence>
<reference evidence="10" key="2">
    <citation type="submission" date="2023-01" db="EMBL/GenBank/DDBJ databases">
        <authorList>
            <person name="Sun Q."/>
            <person name="Evtushenko L."/>
        </authorList>
    </citation>
    <scope>NUCLEOTIDE SEQUENCE</scope>
    <source>
        <strain evidence="10">VKM Ac-1321</strain>
    </source>
</reference>
<reference evidence="10" key="1">
    <citation type="journal article" date="2014" name="Int. J. Syst. Evol. Microbiol.">
        <title>Complete genome sequence of Corynebacterium casei LMG S-19264T (=DSM 44701T), isolated from a smear-ripened cheese.</title>
        <authorList>
            <consortium name="US DOE Joint Genome Institute (JGI-PGF)"/>
            <person name="Walter F."/>
            <person name="Albersmeier A."/>
            <person name="Kalinowski J."/>
            <person name="Ruckert C."/>
        </authorList>
    </citation>
    <scope>NUCLEOTIDE SEQUENCE</scope>
    <source>
        <strain evidence="10">VKM Ac-1321</strain>
    </source>
</reference>
<comment type="caution">
    <text evidence="10">The sequence shown here is derived from an EMBL/GenBank/DDBJ whole genome shotgun (WGS) entry which is preliminary data.</text>
</comment>
<dbReference type="Proteomes" id="UP001143480">
    <property type="component" value="Unassembled WGS sequence"/>
</dbReference>
<evidence type="ECO:0000256" key="5">
    <source>
        <dbReference type="ARBA" id="ARBA00022989"/>
    </source>
</evidence>